<comment type="caution">
    <text evidence="2">The sequence shown here is derived from an EMBL/GenBank/DDBJ whole genome shotgun (WGS) entry which is preliminary data.</text>
</comment>
<dbReference type="Proteomes" id="UP001265259">
    <property type="component" value="Unassembled WGS sequence"/>
</dbReference>
<reference evidence="2 3" key="1">
    <citation type="submission" date="2023-09" db="EMBL/GenBank/DDBJ databases">
        <authorList>
            <person name="Rey-Velasco X."/>
        </authorList>
    </citation>
    <scope>NUCLEOTIDE SEQUENCE [LARGE SCALE GENOMIC DNA]</scope>
    <source>
        <strain evidence="2 3">F158</strain>
    </source>
</reference>
<dbReference type="InterPro" id="IPR031321">
    <property type="entry name" value="UCP012641"/>
</dbReference>
<keyword evidence="3" id="KW-1185">Reference proteome</keyword>
<gene>
    <name evidence="2" type="ORF">RM543_05620</name>
</gene>
<dbReference type="Gene3D" id="3.40.390.70">
    <property type="match status" value="1"/>
</dbReference>
<dbReference type="EMBL" id="JAVRHL010000002">
    <property type="protein sequence ID" value="MDT0682154.1"/>
    <property type="molecule type" value="Genomic_DNA"/>
</dbReference>
<dbReference type="InterPro" id="IPR011201">
    <property type="entry name" value="Zinc-ribbon_6_bact"/>
</dbReference>
<protein>
    <submittedName>
        <fullName evidence="2">Zinc-binding metallopeptidase</fullName>
    </submittedName>
</protein>
<name>A0ABU3DF09_9RHOB</name>
<dbReference type="RefSeq" id="WP_311689930.1">
    <property type="nucleotide sequence ID" value="NZ_JAVRHL010000002.1"/>
</dbReference>
<feature type="domain" description="Zinc-ribbon" evidence="1">
    <location>
        <begin position="4"/>
        <end position="36"/>
    </location>
</feature>
<evidence type="ECO:0000259" key="1">
    <source>
        <dbReference type="Pfam" id="PF10005"/>
    </source>
</evidence>
<sequence>MQIFRCPACSAPLYFRNSVCRCGEAVAFDPDAQEMRVGAEFCANRERIGCNWIAEEGDLCRSCAMTEVVPDVREPDNVPLWAQTELSKRWMLANLARWGWFTSSDTGRRPVFRLLSEQTATGQASVIMGHADGTITINVSEASEAVRAERREQLGELYRTMIGHMRHEMAHFLQLRLAEDPDFLEGFRALYGDERADYGEALKRHYADPGAPGEDHITSYATSHPHEDWAETIAHLLHLTDLLDSAAAAGLSLGTGGPPPGYDAYAETSCESLLSYAIPITIAVNHVNRAVNLPDLYPFVLPQGVRDKLSFAHGHLRIAPMV</sequence>
<organism evidence="2 3">
    <name type="scientific">Tropicimonas omnivorans</name>
    <dbReference type="NCBI Taxonomy" id="3075590"/>
    <lineage>
        <taxon>Bacteria</taxon>
        <taxon>Pseudomonadati</taxon>
        <taxon>Pseudomonadota</taxon>
        <taxon>Alphaproteobacteria</taxon>
        <taxon>Rhodobacterales</taxon>
        <taxon>Roseobacteraceae</taxon>
        <taxon>Tropicimonas</taxon>
    </lineage>
</organism>
<dbReference type="Pfam" id="PF10005">
    <property type="entry name" value="Zn_ribbon_DZR_6"/>
    <property type="match status" value="1"/>
</dbReference>
<dbReference type="Pfam" id="PF15887">
    <property type="entry name" value="Peptidase_Mx"/>
    <property type="match status" value="1"/>
</dbReference>
<dbReference type="PIRSF" id="PIRSF012641">
    <property type="entry name" value="UCP012641"/>
    <property type="match status" value="1"/>
</dbReference>
<accession>A0ABU3DF09</accession>
<proteinExistence type="predicted"/>
<evidence type="ECO:0000313" key="3">
    <source>
        <dbReference type="Proteomes" id="UP001265259"/>
    </source>
</evidence>
<evidence type="ECO:0000313" key="2">
    <source>
        <dbReference type="EMBL" id="MDT0682154.1"/>
    </source>
</evidence>